<dbReference type="OrthoDB" id="244933at2"/>
<reference evidence="2 3" key="1">
    <citation type="submission" date="2019-02" db="EMBL/GenBank/DDBJ databases">
        <title>Deep-cultivation of Planctomycetes and their phenomic and genomic characterization uncovers novel biology.</title>
        <authorList>
            <person name="Wiegand S."/>
            <person name="Jogler M."/>
            <person name="Boedeker C."/>
            <person name="Pinto D."/>
            <person name="Vollmers J."/>
            <person name="Rivas-Marin E."/>
            <person name="Kohn T."/>
            <person name="Peeters S.H."/>
            <person name="Heuer A."/>
            <person name="Rast P."/>
            <person name="Oberbeckmann S."/>
            <person name="Bunk B."/>
            <person name="Jeske O."/>
            <person name="Meyerdierks A."/>
            <person name="Storesund J.E."/>
            <person name="Kallscheuer N."/>
            <person name="Luecker S."/>
            <person name="Lage O.M."/>
            <person name="Pohl T."/>
            <person name="Merkel B.J."/>
            <person name="Hornburger P."/>
            <person name="Mueller R.-W."/>
            <person name="Bruemmer F."/>
            <person name="Labrenz M."/>
            <person name="Spormann A.M."/>
            <person name="Op Den Camp H."/>
            <person name="Overmann J."/>
            <person name="Amann R."/>
            <person name="Jetten M.S.M."/>
            <person name="Mascher T."/>
            <person name="Medema M.H."/>
            <person name="Devos D.P."/>
            <person name="Kaster A.-K."/>
            <person name="Ovreas L."/>
            <person name="Rohde M."/>
            <person name="Galperin M.Y."/>
            <person name="Jogler C."/>
        </authorList>
    </citation>
    <scope>NUCLEOTIDE SEQUENCE [LARGE SCALE GENOMIC DNA]</scope>
    <source>
        <strain evidence="2 3">KOR42</strain>
    </source>
</reference>
<dbReference type="Proteomes" id="UP000317243">
    <property type="component" value="Unassembled WGS sequence"/>
</dbReference>
<feature type="transmembrane region" description="Helical" evidence="1">
    <location>
        <begin position="265"/>
        <end position="284"/>
    </location>
</feature>
<accession>A0A5C5XAD3</accession>
<keyword evidence="1" id="KW-0812">Transmembrane</keyword>
<gene>
    <name evidence="2" type="ORF">KOR42_22080</name>
</gene>
<protein>
    <recommendedName>
        <fullName evidence="4">YrhK domain-containing protein</fullName>
    </recommendedName>
</protein>
<sequence length="292" mass="32414">MDFREERFKHVRSSESIGPWPFITRTVYKFEDSSVDIWSSRHARKNLILPETLGDEAKTLRGRQLWAPATLNWWIGIIFALGASLFVTASVLTLLPNELETVGLSATQVNAVYFAGSIPFTLAAYLQLYQSNHSQPAQGEGKKTDRPTIFLGWKPANIGWISCLLQFLGTVLFNVNTFDAMIPSLNWFQQDLFVWVPNFVGSVFFLASGYLAFAEVAHAYWSWNTSNLSWWVVFVNLLGCLFFMASALCAFITPGPVNETAVTLATLFTLVGAVGFFVGAVLSLPEASQTAS</sequence>
<evidence type="ECO:0000256" key="1">
    <source>
        <dbReference type="SAM" id="Phobius"/>
    </source>
</evidence>
<name>A0A5C5XAD3_9PLAN</name>
<keyword evidence="1" id="KW-1133">Transmembrane helix</keyword>
<feature type="transmembrane region" description="Helical" evidence="1">
    <location>
        <begin position="111"/>
        <end position="129"/>
    </location>
</feature>
<evidence type="ECO:0008006" key="4">
    <source>
        <dbReference type="Google" id="ProtNLM"/>
    </source>
</evidence>
<comment type="caution">
    <text evidence="2">The sequence shown here is derived from an EMBL/GenBank/DDBJ whole genome shotgun (WGS) entry which is preliminary data.</text>
</comment>
<keyword evidence="1" id="KW-0472">Membrane</keyword>
<evidence type="ECO:0000313" key="2">
    <source>
        <dbReference type="EMBL" id="TWT58822.1"/>
    </source>
</evidence>
<dbReference type="RefSeq" id="WP_146509481.1">
    <property type="nucleotide sequence ID" value="NZ_SIHI01000001.1"/>
</dbReference>
<feature type="transmembrane region" description="Helical" evidence="1">
    <location>
        <begin position="71"/>
        <end position="91"/>
    </location>
</feature>
<proteinExistence type="predicted"/>
<organism evidence="2 3">
    <name type="scientific">Thalassoglobus neptunius</name>
    <dbReference type="NCBI Taxonomy" id="1938619"/>
    <lineage>
        <taxon>Bacteria</taxon>
        <taxon>Pseudomonadati</taxon>
        <taxon>Planctomycetota</taxon>
        <taxon>Planctomycetia</taxon>
        <taxon>Planctomycetales</taxon>
        <taxon>Planctomycetaceae</taxon>
        <taxon>Thalassoglobus</taxon>
    </lineage>
</organism>
<keyword evidence="3" id="KW-1185">Reference proteome</keyword>
<feature type="transmembrane region" description="Helical" evidence="1">
    <location>
        <begin position="150"/>
        <end position="173"/>
    </location>
</feature>
<feature type="transmembrane region" description="Helical" evidence="1">
    <location>
        <begin position="193"/>
        <end position="216"/>
    </location>
</feature>
<evidence type="ECO:0000313" key="3">
    <source>
        <dbReference type="Proteomes" id="UP000317243"/>
    </source>
</evidence>
<feature type="transmembrane region" description="Helical" evidence="1">
    <location>
        <begin position="228"/>
        <end position="253"/>
    </location>
</feature>
<dbReference type="AlphaFoldDB" id="A0A5C5XAD3"/>
<dbReference type="EMBL" id="SIHI01000001">
    <property type="protein sequence ID" value="TWT58822.1"/>
    <property type="molecule type" value="Genomic_DNA"/>
</dbReference>